<evidence type="ECO:0000313" key="3">
    <source>
        <dbReference type="EMBL" id="CAF4511877.1"/>
    </source>
</evidence>
<proteinExistence type="predicted"/>
<protein>
    <submittedName>
        <fullName evidence="1">Uncharacterized protein</fullName>
    </submittedName>
</protein>
<comment type="caution">
    <text evidence="1">The sequence shown here is derived from an EMBL/GenBank/DDBJ whole genome shotgun (WGS) entry which is preliminary data.</text>
</comment>
<organism evidence="1 4">
    <name type="scientific">Rotaria magnacalcarata</name>
    <dbReference type="NCBI Taxonomy" id="392030"/>
    <lineage>
        <taxon>Eukaryota</taxon>
        <taxon>Metazoa</taxon>
        <taxon>Spiralia</taxon>
        <taxon>Gnathifera</taxon>
        <taxon>Rotifera</taxon>
        <taxon>Eurotatoria</taxon>
        <taxon>Bdelloidea</taxon>
        <taxon>Philodinida</taxon>
        <taxon>Philodinidae</taxon>
        <taxon>Rotaria</taxon>
    </lineage>
</organism>
<dbReference type="Proteomes" id="UP000663842">
    <property type="component" value="Unassembled WGS sequence"/>
</dbReference>
<evidence type="ECO:0000313" key="4">
    <source>
        <dbReference type="Proteomes" id="UP000663842"/>
    </source>
</evidence>
<dbReference type="EMBL" id="CAJOBJ010074284">
    <property type="protein sequence ID" value="CAF4473693.1"/>
    <property type="molecule type" value="Genomic_DNA"/>
</dbReference>
<evidence type="ECO:0000313" key="2">
    <source>
        <dbReference type="EMBL" id="CAF4473693.1"/>
    </source>
</evidence>
<dbReference type="EMBL" id="CAJOBF010000567">
    <property type="protein sequence ID" value="CAF3836911.1"/>
    <property type="molecule type" value="Genomic_DNA"/>
</dbReference>
<sequence length="82" mass="9694">MHSIPNKESLTIKTIQSATNDKIGLLNDLIDHTTDLKELIEYHKSRFLIHYEENRYKDALHDIGVLHRYPGRRKRSVNGRIR</sequence>
<evidence type="ECO:0000313" key="1">
    <source>
        <dbReference type="EMBL" id="CAF3836911.1"/>
    </source>
</evidence>
<dbReference type="Proteomes" id="UP000681720">
    <property type="component" value="Unassembled WGS sequence"/>
</dbReference>
<gene>
    <name evidence="3" type="ORF">BYL167_LOCUS36509</name>
    <name evidence="2" type="ORF">GIL414_LOCUS33467</name>
    <name evidence="1" type="ORF">UXM345_LOCUS6968</name>
</gene>
<dbReference type="AlphaFoldDB" id="A0A819DME8"/>
<reference evidence="1" key="1">
    <citation type="submission" date="2021-02" db="EMBL/GenBank/DDBJ databases">
        <authorList>
            <person name="Nowell W R."/>
        </authorList>
    </citation>
    <scope>NUCLEOTIDE SEQUENCE</scope>
</reference>
<name>A0A819DME8_9BILA</name>
<dbReference type="Proteomes" id="UP000681967">
    <property type="component" value="Unassembled WGS sequence"/>
</dbReference>
<dbReference type="EMBL" id="CAJOBH010079839">
    <property type="protein sequence ID" value="CAF4511877.1"/>
    <property type="molecule type" value="Genomic_DNA"/>
</dbReference>
<accession>A0A819DME8</accession>